<evidence type="ECO:0000313" key="8">
    <source>
        <dbReference type="Proteomes" id="UP000199421"/>
    </source>
</evidence>
<sequence length="193" mass="23104">MIKTVNHPEEDLRLLHELSIGSISAFNTLYDKYWAYIYNLAYKRLQDISLAKDTTQDIFLKLWQQREHLKVENLQAYLYVCTRNQVIKLMEKENKYCSIPVLLDQFRTSGDKTDGRIREKEFMAAYKKLLRELTPSQQNIYRLRYLEDLSTDIIAKQLHISRKTVQNQLAYCRHKLKETLLLIILYCFLIAYK</sequence>
<comment type="similarity">
    <text evidence="1">Belongs to the sigma-70 factor family. ECF subfamily.</text>
</comment>
<keyword evidence="8" id="KW-1185">Reference proteome</keyword>
<dbReference type="AlphaFoldDB" id="A0A1H7W101"/>
<feature type="domain" description="RNA polymerase sigma factor 70 region 4 type 2" evidence="6">
    <location>
        <begin position="126"/>
        <end position="169"/>
    </location>
</feature>
<dbReference type="NCBIfam" id="TIGR02937">
    <property type="entry name" value="sigma70-ECF"/>
    <property type="match status" value="1"/>
</dbReference>
<evidence type="ECO:0000256" key="2">
    <source>
        <dbReference type="ARBA" id="ARBA00023015"/>
    </source>
</evidence>
<protein>
    <submittedName>
        <fullName evidence="7">RNA polymerase sigma-70 factor, ECF subfamily</fullName>
    </submittedName>
</protein>
<dbReference type="STRING" id="407022.SAMN05661044_04368"/>
<dbReference type="Pfam" id="PF04542">
    <property type="entry name" value="Sigma70_r2"/>
    <property type="match status" value="1"/>
</dbReference>
<dbReference type="SUPFAM" id="SSF88946">
    <property type="entry name" value="Sigma2 domain of RNA polymerase sigma factors"/>
    <property type="match status" value="1"/>
</dbReference>
<dbReference type="InterPro" id="IPR039425">
    <property type="entry name" value="RNA_pol_sigma-70-like"/>
</dbReference>
<dbReference type="GO" id="GO:0006352">
    <property type="term" value="P:DNA-templated transcription initiation"/>
    <property type="evidence" value="ECO:0007669"/>
    <property type="project" value="InterPro"/>
</dbReference>
<dbReference type="PANTHER" id="PTHR43133">
    <property type="entry name" value="RNA POLYMERASE ECF-TYPE SIGMA FACTO"/>
    <property type="match status" value="1"/>
</dbReference>
<dbReference type="PANTHER" id="PTHR43133:SF46">
    <property type="entry name" value="RNA POLYMERASE SIGMA-70 FACTOR ECF SUBFAMILY"/>
    <property type="match status" value="1"/>
</dbReference>
<dbReference type="GO" id="GO:0003677">
    <property type="term" value="F:DNA binding"/>
    <property type="evidence" value="ECO:0007669"/>
    <property type="project" value="InterPro"/>
</dbReference>
<dbReference type="Gene3D" id="1.10.1740.10">
    <property type="match status" value="1"/>
</dbReference>
<proteinExistence type="inferred from homology"/>
<keyword evidence="3" id="KW-0731">Sigma factor</keyword>
<dbReference type="Gene3D" id="1.10.10.10">
    <property type="entry name" value="Winged helix-like DNA-binding domain superfamily/Winged helix DNA-binding domain"/>
    <property type="match status" value="1"/>
</dbReference>
<name>A0A1H7W101_OLID1</name>
<evidence type="ECO:0000259" key="5">
    <source>
        <dbReference type="Pfam" id="PF04542"/>
    </source>
</evidence>
<dbReference type="RefSeq" id="WP_093328941.1">
    <property type="nucleotide sequence ID" value="NZ_FOAF01000008.1"/>
</dbReference>
<dbReference type="Proteomes" id="UP000199421">
    <property type="component" value="Unassembled WGS sequence"/>
</dbReference>
<keyword evidence="2" id="KW-0805">Transcription regulation</keyword>
<feature type="domain" description="RNA polymerase sigma-70 region 2" evidence="5">
    <location>
        <begin position="29"/>
        <end position="94"/>
    </location>
</feature>
<evidence type="ECO:0000256" key="1">
    <source>
        <dbReference type="ARBA" id="ARBA00010641"/>
    </source>
</evidence>
<keyword evidence="4" id="KW-0804">Transcription</keyword>
<dbReference type="InterPro" id="IPR036388">
    <property type="entry name" value="WH-like_DNA-bd_sf"/>
</dbReference>
<evidence type="ECO:0000259" key="6">
    <source>
        <dbReference type="Pfam" id="PF08281"/>
    </source>
</evidence>
<reference evidence="8" key="1">
    <citation type="submission" date="2016-10" db="EMBL/GenBank/DDBJ databases">
        <authorList>
            <person name="Varghese N."/>
            <person name="Submissions S."/>
        </authorList>
    </citation>
    <scope>NUCLEOTIDE SEQUENCE [LARGE SCALE GENOMIC DNA]</scope>
    <source>
        <strain evidence="8">DSM 18733</strain>
    </source>
</reference>
<dbReference type="GO" id="GO:0016987">
    <property type="term" value="F:sigma factor activity"/>
    <property type="evidence" value="ECO:0007669"/>
    <property type="project" value="UniProtKB-KW"/>
</dbReference>
<organism evidence="7 8">
    <name type="scientific">Olivibacter domesticus</name>
    <name type="common">Pseudosphingobacterium domesticum</name>
    <dbReference type="NCBI Taxonomy" id="407022"/>
    <lineage>
        <taxon>Bacteria</taxon>
        <taxon>Pseudomonadati</taxon>
        <taxon>Bacteroidota</taxon>
        <taxon>Sphingobacteriia</taxon>
        <taxon>Sphingobacteriales</taxon>
        <taxon>Sphingobacteriaceae</taxon>
        <taxon>Olivibacter</taxon>
    </lineage>
</organism>
<evidence type="ECO:0000256" key="4">
    <source>
        <dbReference type="ARBA" id="ARBA00023163"/>
    </source>
</evidence>
<dbReference type="OrthoDB" id="679904at2"/>
<dbReference type="EMBL" id="FOAF01000008">
    <property type="protein sequence ID" value="SEM15163.1"/>
    <property type="molecule type" value="Genomic_DNA"/>
</dbReference>
<gene>
    <name evidence="7" type="ORF">SAMN05661044_04368</name>
</gene>
<evidence type="ECO:0000256" key="3">
    <source>
        <dbReference type="ARBA" id="ARBA00023082"/>
    </source>
</evidence>
<dbReference type="InterPro" id="IPR013249">
    <property type="entry name" value="RNA_pol_sigma70_r4_t2"/>
</dbReference>
<dbReference type="InterPro" id="IPR014284">
    <property type="entry name" value="RNA_pol_sigma-70_dom"/>
</dbReference>
<dbReference type="InterPro" id="IPR007627">
    <property type="entry name" value="RNA_pol_sigma70_r2"/>
</dbReference>
<dbReference type="SUPFAM" id="SSF88659">
    <property type="entry name" value="Sigma3 and sigma4 domains of RNA polymerase sigma factors"/>
    <property type="match status" value="1"/>
</dbReference>
<dbReference type="InterPro" id="IPR013325">
    <property type="entry name" value="RNA_pol_sigma_r2"/>
</dbReference>
<evidence type="ECO:0000313" key="7">
    <source>
        <dbReference type="EMBL" id="SEM15163.1"/>
    </source>
</evidence>
<accession>A0A1H7W101</accession>
<dbReference type="Pfam" id="PF08281">
    <property type="entry name" value="Sigma70_r4_2"/>
    <property type="match status" value="1"/>
</dbReference>
<dbReference type="InterPro" id="IPR013324">
    <property type="entry name" value="RNA_pol_sigma_r3/r4-like"/>
</dbReference>